<feature type="transmembrane region" description="Helical" evidence="1">
    <location>
        <begin position="50"/>
        <end position="71"/>
    </location>
</feature>
<feature type="transmembrane region" description="Helical" evidence="1">
    <location>
        <begin position="91"/>
        <end position="115"/>
    </location>
</feature>
<feature type="transmembrane region" description="Helical" evidence="1">
    <location>
        <begin position="186"/>
        <end position="207"/>
    </location>
</feature>
<feature type="transmembrane region" description="Helical" evidence="1">
    <location>
        <begin position="214"/>
        <end position="235"/>
    </location>
</feature>
<dbReference type="AlphaFoldDB" id="A0A1I6IGS6"/>
<keyword evidence="4" id="KW-1185">Reference proteome</keyword>
<sequence length="236" mass="24028">MELSVRARGVARPALEVVGLTVVAFLVALVAGVVFIVPLVALGYDVRTTAVLLGATAVGQAGFLAVGYAYARVRDVRVSVALPSVRDVAAVAVGTIVALVLAVALSVLLSVLGLVPESVIGEAGMEDPTFLLGLAALSVVLVAPAEEWLFRGVIQGRLRQRVGPVPAVVGSSLLFGSMHLTNYTGALAPIVAGAALIAVVGGVFGALYEYTDNLAVPIAAHAVYNVVLLSVSYAAM</sequence>
<keyword evidence="1" id="KW-0472">Membrane</keyword>
<dbReference type="InterPro" id="IPR003675">
    <property type="entry name" value="Rce1/LyrA-like_dom"/>
</dbReference>
<dbReference type="Proteomes" id="UP000198531">
    <property type="component" value="Unassembled WGS sequence"/>
</dbReference>
<evidence type="ECO:0000259" key="2">
    <source>
        <dbReference type="Pfam" id="PF02517"/>
    </source>
</evidence>
<feature type="transmembrane region" description="Helical" evidence="1">
    <location>
        <begin position="20"/>
        <end position="44"/>
    </location>
</feature>
<protein>
    <recommendedName>
        <fullName evidence="2">CAAX prenyl protease 2/Lysostaphin resistance protein A-like domain-containing protein</fullName>
    </recommendedName>
</protein>
<dbReference type="PANTHER" id="PTHR36435">
    <property type="entry name" value="SLR1288 PROTEIN"/>
    <property type="match status" value="1"/>
</dbReference>
<name>A0A1I6IGS6_9EURY</name>
<dbReference type="GO" id="GO:0004175">
    <property type="term" value="F:endopeptidase activity"/>
    <property type="evidence" value="ECO:0007669"/>
    <property type="project" value="UniProtKB-ARBA"/>
</dbReference>
<keyword evidence="1" id="KW-0812">Transmembrane</keyword>
<dbReference type="Pfam" id="PF02517">
    <property type="entry name" value="Rce1-like"/>
    <property type="match status" value="1"/>
</dbReference>
<feature type="transmembrane region" description="Helical" evidence="1">
    <location>
        <begin position="162"/>
        <end position="180"/>
    </location>
</feature>
<gene>
    <name evidence="3" type="ORF">SAMN04487947_3242</name>
</gene>
<proteinExistence type="predicted"/>
<dbReference type="RefSeq" id="WP_089809518.1">
    <property type="nucleotide sequence ID" value="NZ_FOYT01000003.1"/>
</dbReference>
<dbReference type="InterPro" id="IPR052710">
    <property type="entry name" value="CAAX_protease"/>
</dbReference>
<keyword evidence="1" id="KW-1133">Transmembrane helix</keyword>
<dbReference type="EMBL" id="FOYT01000003">
    <property type="protein sequence ID" value="SFR65997.1"/>
    <property type="molecule type" value="Genomic_DNA"/>
</dbReference>
<feature type="transmembrane region" description="Helical" evidence="1">
    <location>
        <begin position="130"/>
        <end position="150"/>
    </location>
</feature>
<evidence type="ECO:0000313" key="4">
    <source>
        <dbReference type="Proteomes" id="UP000198531"/>
    </source>
</evidence>
<feature type="domain" description="CAAX prenyl protease 2/Lysostaphin resistance protein A-like" evidence="2">
    <location>
        <begin position="131"/>
        <end position="227"/>
    </location>
</feature>
<dbReference type="OrthoDB" id="275779at2157"/>
<evidence type="ECO:0000256" key="1">
    <source>
        <dbReference type="SAM" id="Phobius"/>
    </source>
</evidence>
<organism evidence="3 4">
    <name type="scientific">Halogeometricum rufum</name>
    <dbReference type="NCBI Taxonomy" id="553469"/>
    <lineage>
        <taxon>Archaea</taxon>
        <taxon>Methanobacteriati</taxon>
        <taxon>Methanobacteriota</taxon>
        <taxon>Stenosarchaea group</taxon>
        <taxon>Halobacteria</taxon>
        <taxon>Halobacteriales</taxon>
        <taxon>Haloferacaceae</taxon>
        <taxon>Halogeometricum</taxon>
    </lineage>
</organism>
<dbReference type="PANTHER" id="PTHR36435:SF1">
    <property type="entry name" value="CAAX AMINO TERMINAL PROTEASE FAMILY PROTEIN"/>
    <property type="match status" value="1"/>
</dbReference>
<accession>A0A1I6IGS6</accession>
<evidence type="ECO:0000313" key="3">
    <source>
        <dbReference type="EMBL" id="SFR65997.1"/>
    </source>
</evidence>
<reference evidence="4" key="1">
    <citation type="submission" date="2016-10" db="EMBL/GenBank/DDBJ databases">
        <authorList>
            <person name="Varghese N."/>
            <person name="Submissions S."/>
        </authorList>
    </citation>
    <scope>NUCLEOTIDE SEQUENCE [LARGE SCALE GENOMIC DNA]</scope>
    <source>
        <strain evidence="4">CGMCC 1.7736</strain>
    </source>
</reference>
<dbReference type="GO" id="GO:0080120">
    <property type="term" value="P:CAAX-box protein maturation"/>
    <property type="evidence" value="ECO:0007669"/>
    <property type="project" value="UniProtKB-ARBA"/>
</dbReference>
<dbReference type="STRING" id="553469.SAMN04487947_3242"/>